<dbReference type="PANTHER" id="PTHR24030">
    <property type="entry name" value="PROTEIN CMSS1"/>
    <property type="match status" value="1"/>
</dbReference>
<keyword evidence="3" id="KW-1185">Reference proteome</keyword>
<protein>
    <recommendedName>
        <fullName evidence="4">Protein CMSS1</fullName>
    </recommendedName>
</protein>
<dbReference type="OMA" id="DHFAQKA"/>
<evidence type="ECO:0000313" key="3">
    <source>
        <dbReference type="Proteomes" id="UP000288216"/>
    </source>
</evidence>
<dbReference type="AlphaFoldDB" id="A0A401NVP9"/>
<dbReference type="EMBL" id="BFAA01001406">
    <property type="protein sequence ID" value="GCB64953.1"/>
    <property type="molecule type" value="Genomic_DNA"/>
</dbReference>
<gene>
    <name evidence="2" type="ORF">scyTo_0004692</name>
</gene>
<dbReference type="Gene3D" id="3.40.50.300">
    <property type="entry name" value="P-loop containing nucleotide triphosphate hydrolases"/>
    <property type="match status" value="1"/>
</dbReference>
<reference evidence="2 3" key="1">
    <citation type="journal article" date="2018" name="Nat. Ecol. Evol.">
        <title>Shark genomes provide insights into elasmobranch evolution and the origin of vertebrates.</title>
        <authorList>
            <person name="Hara Y"/>
            <person name="Yamaguchi K"/>
            <person name="Onimaru K"/>
            <person name="Kadota M"/>
            <person name="Koyanagi M"/>
            <person name="Keeley SD"/>
            <person name="Tatsumi K"/>
            <person name="Tanaka K"/>
            <person name="Motone F"/>
            <person name="Kageyama Y"/>
            <person name="Nozu R"/>
            <person name="Adachi N"/>
            <person name="Nishimura O"/>
            <person name="Nakagawa R"/>
            <person name="Tanegashima C"/>
            <person name="Kiyatake I"/>
            <person name="Matsumoto R"/>
            <person name="Murakumo K"/>
            <person name="Nishida K"/>
            <person name="Terakita A"/>
            <person name="Kuratani S"/>
            <person name="Sato K"/>
            <person name="Hyodo S Kuraku.S."/>
        </authorList>
    </citation>
    <scope>NUCLEOTIDE SEQUENCE [LARGE SCALE GENOMIC DNA]</scope>
</reference>
<dbReference type="OrthoDB" id="1929311at2759"/>
<evidence type="ECO:0000313" key="2">
    <source>
        <dbReference type="EMBL" id="GCB64953.1"/>
    </source>
</evidence>
<dbReference type="InterPro" id="IPR027417">
    <property type="entry name" value="P-loop_NTPase"/>
</dbReference>
<feature type="region of interest" description="Disordered" evidence="1">
    <location>
        <begin position="43"/>
        <end position="77"/>
    </location>
</feature>
<accession>A0A401NVP9</accession>
<dbReference type="InterPro" id="IPR032704">
    <property type="entry name" value="Cms1"/>
</dbReference>
<evidence type="ECO:0000256" key="1">
    <source>
        <dbReference type="SAM" id="MobiDB-lite"/>
    </source>
</evidence>
<dbReference type="SUPFAM" id="SSF52540">
    <property type="entry name" value="P-loop containing nucleoside triphosphate hydrolases"/>
    <property type="match status" value="1"/>
</dbReference>
<evidence type="ECO:0008006" key="4">
    <source>
        <dbReference type="Google" id="ProtNLM"/>
    </source>
</evidence>
<dbReference type="Proteomes" id="UP000288216">
    <property type="component" value="Unassembled WGS sequence"/>
</dbReference>
<organism evidence="2 3">
    <name type="scientific">Scyliorhinus torazame</name>
    <name type="common">Cloudy catshark</name>
    <name type="synonym">Catulus torazame</name>
    <dbReference type="NCBI Taxonomy" id="75743"/>
    <lineage>
        <taxon>Eukaryota</taxon>
        <taxon>Metazoa</taxon>
        <taxon>Chordata</taxon>
        <taxon>Craniata</taxon>
        <taxon>Vertebrata</taxon>
        <taxon>Chondrichthyes</taxon>
        <taxon>Elasmobranchii</taxon>
        <taxon>Galeomorphii</taxon>
        <taxon>Galeoidea</taxon>
        <taxon>Carcharhiniformes</taxon>
        <taxon>Scyliorhinidae</taxon>
        <taxon>Scyliorhinus</taxon>
    </lineage>
</organism>
<name>A0A401NVP9_SCYTO</name>
<sequence>MSRLLTATRKKIVLCHTATRKDLTITPSVWMEGSLLQTAAKQPKAIPDTPKEMDEDPPQHNIKRKTKKGDKTAQSVTVNKRKKQTECFIETEVEENPGASPLKKKRRRKKISDILVSSTPKPAVPADLQNMIAHHFKNERSAIELEELTLPDSCFLQSNDLTHTLSSYLKQVCPKWVKLCKNHTKNNSVLMLILCSSALRALEMIRLITAFKGDCKTLKLFAKHIKVEEQIKWLSKGVIHLGVGTPGRVRNLIDRDGLSLQSVKYVILDWNWRDQKLRRLIDIPEVKQETLKLLETCIIPACKSGPVKLGLF</sequence>
<dbReference type="STRING" id="75743.A0A401NVP9"/>
<proteinExistence type="predicted"/>
<comment type="caution">
    <text evidence="2">The sequence shown here is derived from an EMBL/GenBank/DDBJ whole genome shotgun (WGS) entry which is preliminary data.</text>
</comment>
<dbReference type="GO" id="GO:0005634">
    <property type="term" value="C:nucleus"/>
    <property type="evidence" value="ECO:0007669"/>
    <property type="project" value="TreeGrafter"/>
</dbReference>
<dbReference type="Pfam" id="PF14617">
    <property type="entry name" value="CMS1"/>
    <property type="match status" value="1"/>
</dbReference>
<dbReference type="PANTHER" id="PTHR24030:SF0">
    <property type="entry name" value="PROTEIN CMSS1"/>
    <property type="match status" value="1"/>
</dbReference>
<dbReference type="GO" id="GO:0030686">
    <property type="term" value="C:90S preribosome"/>
    <property type="evidence" value="ECO:0007669"/>
    <property type="project" value="TreeGrafter"/>
</dbReference>